<accession>A0ABR5TMH2</accession>
<keyword evidence="2" id="KW-1185">Reference proteome</keyword>
<gene>
    <name evidence="1" type="ORF">HMPREF1871_00455</name>
</gene>
<sequence>MYIPYYSLLLFCDICFIISLKQGKRKHFQRKNFISLITMKILKNISLIFSEEIIKIYAK</sequence>
<comment type="caution">
    <text evidence="1">The sequence shown here is derived from an EMBL/GenBank/DDBJ whole genome shotgun (WGS) entry which is preliminary data.</text>
</comment>
<dbReference type="EMBL" id="LSDB01000010">
    <property type="protein sequence ID" value="KXB58472.1"/>
    <property type="molecule type" value="Genomic_DNA"/>
</dbReference>
<evidence type="ECO:0000313" key="1">
    <source>
        <dbReference type="EMBL" id="KXB58472.1"/>
    </source>
</evidence>
<organism evidence="1 2">
    <name type="scientific">Gemelliphila asaccharolytica</name>
    <dbReference type="NCBI Taxonomy" id="502393"/>
    <lineage>
        <taxon>Bacteria</taxon>
        <taxon>Bacillati</taxon>
        <taxon>Bacillota</taxon>
        <taxon>Bacilli</taxon>
        <taxon>Bacillales</taxon>
        <taxon>Gemellaceae</taxon>
        <taxon>Gemelliphila</taxon>
    </lineage>
</organism>
<proteinExistence type="predicted"/>
<name>A0ABR5TMH2_9BACL</name>
<dbReference type="Proteomes" id="UP000070467">
    <property type="component" value="Unassembled WGS sequence"/>
</dbReference>
<reference evidence="1 2" key="1">
    <citation type="submission" date="2016-01" db="EMBL/GenBank/DDBJ databases">
        <authorList>
            <person name="Mitreva M."/>
            <person name="Pepin K.H."/>
            <person name="Mihindukulasuriya K.A."/>
            <person name="Fulton R."/>
            <person name="Fronick C."/>
            <person name="O'Laughlin M."/>
            <person name="Miner T."/>
            <person name="Herter B."/>
            <person name="Rosa B.A."/>
            <person name="Cordes M."/>
            <person name="Tomlinson C."/>
            <person name="Wollam A."/>
            <person name="Palsikar V.B."/>
            <person name="Mardis E.R."/>
            <person name="Wilson R.K."/>
        </authorList>
    </citation>
    <scope>NUCLEOTIDE SEQUENCE [LARGE SCALE GENOMIC DNA]</scope>
    <source>
        <strain evidence="1 2">KA00071</strain>
    </source>
</reference>
<evidence type="ECO:0000313" key="2">
    <source>
        <dbReference type="Proteomes" id="UP000070467"/>
    </source>
</evidence>
<protein>
    <submittedName>
        <fullName evidence="1">Uncharacterized protein</fullName>
    </submittedName>
</protein>